<dbReference type="GO" id="GO:0045087">
    <property type="term" value="P:innate immune response"/>
    <property type="evidence" value="ECO:0007669"/>
    <property type="project" value="TreeGrafter"/>
</dbReference>
<proteinExistence type="predicted"/>
<feature type="domain" description="DUF7809" evidence="3">
    <location>
        <begin position="118"/>
        <end position="276"/>
    </location>
</feature>
<gene>
    <name evidence="4" type="ORF">CRE_10343</name>
</gene>
<dbReference type="AlphaFoldDB" id="E3MQG3"/>
<dbReference type="HOGENOM" id="CLU_007994_1_0_1"/>
<evidence type="ECO:0000259" key="3">
    <source>
        <dbReference type="Pfam" id="PF25100"/>
    </source>
</evidence>
<dbReference type="OMA" id="NIWILEA"/>
<keyword evidence="5" id="KW-1185">Reference proteome</keyword>
<dbReference type="Pfam" id="PF25100">
    <property type="entry name" value="DUF7809"/>
    <property type="match status" value="1"/>
</dbReference>
<name>E3MQG3_CAERE</name>
<dbReference type="STRING" id="31234.E3MQG3"/>
<feature type="compositionally biased region" description="Low complexity" evidence="2">
    <location>
        <begin position="553"/>
        <end position="570"/>
    </location>
</feature>
<evidence type="ECO:0000313" key="5">
    <source>
        <dbReference type="Proteomes" id="UP000008281"/>
    </source>
</evidence>
<protein>
    <recommendedName>
        <fullName evidence="3">DUF7809 domain-containing protein</fullName>
    </recommendedName>
</protein>
<keyword evidence="1" id="KW-0175">Coiled coil</keyword>
<evidence type="ECO:0000256" key="1">
    <source>
        <dbReference type="SAM" id="Coils"/>
    </source>
</evidence>
<feature type="region of interest" description="Disordered" evidence="2">
    <location>
        <begin position="548"/>
        <end position="657"/>
    </location>
</feature>
<dbReference type="FunCoup" id="E3MQG3">
    <property type="interactions" value="412"/>
</dbReference>
<organism evidence="5">
    <name type="scientific">Caenorhabditis remanei</name>
    <name type="common">Caenorhabditis vulgaris</name>
    <dbReference type="NCBI Taxonomy" id="31234"/>
    <lineage>
        <taxon>Eukaryota</taxon>
        <taxon>Metazoa</taxon>
        <taxon>Ecdysozoa</taxon>
        <taxon>Nematoda</taxon>
        <taxon>Chromadorea</taxon>
        <taxon>Rhabditida</taxon>
        <taxon>Rhabditina</taxon>
        <taxon>Rhabditomorpha</taxon>
        <taxon>Rhabditoidea</taxon>
        <taxon>Rhabditidae</taxon>
        <taxon>Peloderinae</taxon>
        <taxon>Caenorhabditis</taxon>
    </lineage>
</organism>
<feature type="compositionally biased region" description="Polar residues" evidence="2">
    <location>
        <begin position="606"/>
        <end position="617"/>
    </location>
</feature>
<feature type="compositionally biased region" description="Polar residues" evidence="2">
    <location>
        <begin position="571"/>
        <end position="582"/>
    </location>
</feature>
<dbReference type="InterPro" id="IPR056711">
    <property type="entry name" value="DUF7809"/>
</dbReference>
<dbReference type="PANTHER" id="PTHR21447">
    <property type="entry name" value="RING-TYPE DOMAIN-CONTAINING PROTEIN-RELATED"/>
    <property type="match status" value="1"/>
</dbReference>
<feature type="region of interest" description="Disordered" evidence="2">
    <location>
        <begin position="875"/>
        <end position="919"/>
    </location>
</feature>
<feature type="compositionally biased region" description="Polar residues" evidence="2">
    <location>
        <begin position="875"/>
        <end position="884"/>
    </location>
</feature>
<evidence type="ECO:0000313" key="4">
    <source>
        <dbReference type="EMBL" id="EFP06995.1"/>
    </source>
</evidence>
<evidence type="ECO:0000256" key="2">
    <source>
        <dbReference type="SAM" id="MobiDB-lite"/>
    </source>
</evidence>
<reference evidence="4" key="1">
    <citation type="submission" date="2007-07" db="EMBL/GenBank/DDBJ databases">
        <title>PCAP assembly of the Caenorhabditis remanei genome.</title>
        <authorList>
            <consortium name="The Caenorhabditis remanei Sequencing Consortium"/>
            <person name="Wilson R.K."/>
        </authorList>
    </citation>
    <scope>NUCLEOTIDE SEQUENCE [LARGE SCALE GENOMIC DNA]</scope>
    <source>
        <strain evidence="4">PB4641</strain>
    </source>
</reference>
<sequence>MSSFFKPFDQQFSTQLNANAFSTYILIQHRNGVLSSELVENEYEPDESPAESQEERHMQHCLNNTDHMLRMYGTAREFCDHLKIYKNFPGSHEYLNCPVSDLFNTTPMIYDSLKNEKYILKTDLLVLTRNLTLSTLKDALCNVLVSSISVYFMGRERILNEKRIEFVRYDEKVFKGIEKEFLEFTKNKKQNASTPSLYQLSTCSFDKIYEEFKAIHPTKFSKSEDEFLRNELSDFYHQLPIVRRATFFDVYFRNLKSVIDAVQNTVAKHPEWFLPYPKTDPMLRVVRVFEDGKSRFAMISELLSTMNQTYADAEFTYRTVQFENIKANVGSTLNNIEFIRTPIIRAKHKAVPIKTDDGFCILAVDALFDLLKHLIFGAKLFQKCTLVEPAVFSRLEQLFSPRAADRYFIDLKHYDIYREKLMEFLNCSEYSMKLKDVRNAKKDGFTVENLRNELRHLNLTEMFPEILDYAEIVYEWVDKKKQEDVLRTCDLFDAVEMCQLICIFRKFSNLRQFLHSQEACGRVLTLQCDSCEGALRVAWKPLRTAPESLKIQNSKSNASDSKSPSSNWSPGPQNSTSSASSEQKTDSKTGKALEGSSTFVKPPDSAKNQKATPSLVDSESPKILNSKKSNQKKAPESAKNQKSSSEAPPPPAPKKESANCVKCFRTCEMLNETKKELKSTQNKLAMYEKKNLEMDKEKKKKNERILEEQEEKIAKLQKGLEAKDSEIEELKKKNERIVEKKNGEFEEMYREFGVLYKKLANGIDREQENQKLKEEILKLKGENLSRKEEFVNQKECLQRELIEMRPELADAKEKIDKLNHENRQYEAEILEKTGENQRIHVENVRLKAENETKERMIQQLIDRLATSGIQNLNSEDVTTSQYSETPEYASEGVTSQSESPSSQEEESQMTPDAPESIPAPESFQEKRIRIPWFAAITGSWATTSDSGPAFEMRSGASLETTLLFPNQKYSINPESADSECPICLDEVEPKSKKINCNQCKKQFHSHLCFASNITAPEHHSRPVIRGRVVSASVYEPRYADQNIWILEAIQQFLKTDFPLKFDCLSIVLGLVSELHGQFRPFPSQSEERVPSVPWTTPGS</sequence>
<feature type="coiled-coil region" evidence="1">
    <location>
        <begin position="670"/>
        <end position="863"/>
    </location>
</feature>
<dbReference type="GO" id="GO:0045121">
    <property type="term" value="C:membrane raft"/>
    <property type="evidence" value="ECO:0007669"/>
    <property type="project" value="TreeGrafter"/>
</dbReference>
<dbReference type="PANTHER" id="PTHR21447:SF13">
    <property type="entry name" value="RING-TYPE DOMAIN-CONTAINING PROTEIN"/>
    <property type="match status" value="1"/>
</dbReference>
<dbReference type="InParanoid" id="E3MQG3"/>
<dbReference type="EMBL" id="DS268466">
    <property type="protein sequence ID" value="EFP06995.1"/>
    <property type="molecule type" value="Genomic_DNA"/>
</dbReference>
<accession>E3MQG3</accession>
<dbReference type="Proteomes" id="UP000008281">
    <property type="component" value="Unassembled WGS sequence"/>
</dbReference>